<evidence type="ECO:0000313" key="11">
    <source>
        <dbReference type="Proteomes" id="UP000230423"/>
    </source>
</evidence>
<dbReference type="Gene3D" id="3.40.390.10">
    <property type="entry name" value="Collagenase (Catalytic Domain)"/>
    <property type="match status" value="2"/>
</dbReference>
<dbReference type="PROSITE" id="PS51885">
    <property type="entry name" value="NEPRILYSIN"/>
    <property type="match status" value="1"/>
</dbReference>
<dbReference type="PANTHER" id="PTHR11733">
    <property type="entry name" value="ZINC METALLOPROTEASE FAMILY M13 NEPRILYSIN-RELATED"/>
    <property type="match status" value="1"/>
</dbReference>
<organism evidence="10 11">
    <name type="scientific">Teladorsagia circumcincta</name>
    <name type="common">Brown stomach worm</name>
    <name type="synonym">Ostertagia circumcincta</name>
    <dbReference type="NCBI Taxonomy" id="45464"/>
    <lineage>
        <taxon>Eukaryota</taxon>
        <taxon>Metazoa</taxon>
        <taxon>Ecdysozoa</taxon>
        <taxon>Nematoda</taxon>
        <taxon>Chromadorea</taxon>
        <taxon>Rhabditida</taxon>
        <taxon>Rhabditina</taxon>
        <taxon>Rhabditomorpha</taxon>
        <taxon>Strongyloidea</taxon>
        <taxon>Trichostrongylidae</taxon>
        <taxon>Teladorsagia</taxon>
    </lineage>
</organism>
<evidence type="ECO:0000259" key="8">
    <source>
        <dbReference type="Pfam" id="PF01431"/>
    </source>
</evidence>
<feature type="non-terminal residue" evidence="10">
    <location>
        <position position="1"/>
    </location>
</feature>
<dbReference type="Proteomes" id="UP000230423">
    <property type="component" value="Unassembled WGS sequence"/>
</dbReference>
<reference evidence="10 11" key="1">
    <citation type="submission" date="2015-09" db="EMBL/GenBank/DDBJ databases">
        <title>Draft genome of the parasitic nematode Teladorsagia circumcincta isolate WARC Sus (inbred).</title>
        <authorList>
            <person name="Mitreva M."/>
        </authorList>
    </citation>
    <scope>NUCLEOTIDE SEQUENCE [LARGE SCALE GENOMIC DNA]</scope>
    <source>
        <strain evidence="10 11">S</strain>
    </source>
</reference>
<accession>A0A2G9UAR8</accession>
<dbReference type="GO" id="GO:0005886">
    <property type="term" value="C:plasma membrane"/>
    <property type="evidence" value="ECO:0007669"/>
    <property type="project" value="TreeGrafter"/>
</dbReference>
<dbReference type="GO" id="GO:0016485">
    <property type="term" value="P:protein processing"/>
    <property type="evidence" value="ECO:0007669"/>
    <property type="project" value="TreeGrafter"/>
</dbReference>
<dbReference type="InterPro" id="IPR024079">
    <property type="entry name" value="MetalloPept_cat_dom_sf"/>
</dbReference>
<dbReference type="Pfam" id="PF05649">
    <property type="entry name" value="Peptidase_M13_N"/>
    <property type="match status" value="1"/>
</dbReference>
<keyword evidence="7" id="KW-0482">Metalloprotease</keyword>
<evidence type="ECO:0000256" key="7">
    <source>
        <dbReference type="ARBA" id="ARBA00023049"/>
    </source>
</evidence>
<keyword evidence="4" id="KW-0479">Metal-binding</keyword>
<sequence length="131" mass="15398">AYKRYLKKHGEEKPIEGFEQYNNEQIFFMGYAMSWCGLMTPDKLIFHILTNTHSPNRFRVNQVLANRPEFAADFKCAADPCVDFFEFSCGNWIAEHPIPDHKTSYSQFEVLTDKVQEQMRGNTDKHNHSKF</sequence>
<dbReference type="InterPro" id="IPR018497">
    <property type="entry name" value="Peptidase_M13_C"/>
</dbReference>
<keyword evidence="3" id="KW-0645">Protease</keyword>
<evidence type="ECO:0000256" key="1">
    <source>
        <dbReference type="ARBA" id="ARBA00001947"/>
    </source>
</evidence>
<evidence type="ECO:0000259" key="9">
    <source>
        <dbReference type="Pfam" id="PF05649"/>
    </source>
</evidence>
<dbReference type="SUPFAM" id="SSF55486">
    <property type="entry name" value="Metalloproteases ('zincins'), catalytic domain"/>
    <property type="match status" value="2"/>
</dbReference>
<evidence type="ECO:0000256" key="5">
    <source>
        <dbReference type="ARBA" id="ARBA00022801"/>
    </source>
</evidence>
<proteinExistence type="inferred from homology"/>
<feature type="domain" description="Peptidase M13 C-terminal" evidence="8">
    <location>
        <begin position="1"/>
        <end position="78"/>
    </location>
</feature>
<evidence type="ECO:0000313" key="10">
    <source>
        <dbReference type="EMBL" id="PIO67337.1"/>
    </source>
</evidence>
<evidence type="ECO:0000256" key="3">
    <source>
        <dbReference type="ARBA" id="ARBA00022670"/>
    </source>
</evidence>
<comment type="similarity">
    <text evidence="2">Belongs to the peptidase M13 family.</text>
</comment>
<dbReference type="GO" id="GO:0046872">
    <property type="term" value="F:metal ion binding"/>
    <property type="evidence" value="ECO:0007669"/>
    <property type="project" value="UniProtKB-KW"/>
</dbReference>
<evidence type="ECO:0000256" key="2">
    <source>
        <dbReference type="ARBA" id="ARBA00007357"/>
    </source>
</evidence>
<dbReference type="AlphaFoldDB" id="A0A2G9UAR8"/>
<evidence type="ECO:0000256" key="4">
    <source>
        <dbReference type="ARBA" id="ARBA00022723"/>
    </source>
</evidence>
<dbReference type="InterPro" id="IPR008753">
    <property type="entry name" value="Peptidase_M13_N"/>
</dbReference>
<keyword evidence="11" id="KW-1185">Reference proteome</keyword>
<protein>
    <recommendedName>
        <fullName evidence="12">Peptidase M13 C-terminal domain-containing protein</fullName>
    </recommendedName>
</protein>
<evidence type="ECO:0000256" key="6">
    <source>
        <dbReference type="ARBA" id="ARBA00022833"/>
    </source>
</evidence>
<keyword evidence="6" id="KW-0862">Zinc</keyword>
<dbReference type="Pfam" id="PF01431">
    <property type="entry name" value="Peptidase_M13"/>
    <property type="match status" value="1"/>
</dbReference>
<feature type="domain" description="Peptidase M13 N-terminal" evidence="9">
    <location>
        <begin position="80"/>
        <end position="125"/>
    </location>
</feature>
<dbReference type="InterPro" id="IPR000718">
    <property type="entry name" value="Peptidase_M13"/>
</dbReference>
<comment type="cofactor">
    <cofactor evidence="1">
        <name>Zn(2+)</name>
        <dbReference type="ChEBI" id="CHEBI:29105"/>
    </cofactor>
</comment>
<dbReference type="GO" id="GO:0004222">
    <property type="term" value="F:metalloendopeptidase activity"/>
    <property type="evidence" value="ECO:0007669"/>
    <property type="project" value="InterPro"/>
</dbReference>
<dbReference type="InterPro" id="IPR042089">
    <property type="entry name" value="Peptidase_M13_dom_2"/>
</dbReference>
<dbReference type="OrthoDB" id="6475849at2759"/>
<dbReference type="PANTHER" id="PTHR11733:SF237">
    <property type="entry name" value="NEPRILYSIN-LIKE 4"/>
    <property type="match status" value="1"/>
</dbReference>
<evidence type="ECO:0008006" key="12">
    <source>
        <dbReference type="Google" id="ProtNLM"/>
    </source>
</evidence>
<name>A0A2G9UAR8_TELCI</name>
<gene>
    <name evidence="10" type="ORF">TELCIR_10915</name>
</gene>
<dbReference type="EMBL" id="KZ347659">
    <property type="protein sequence ID" value="PIO67337.1"/>
    <property type="molecule type" value="Genomic_DNA"/>
</dbReference>
<dbReference type="Gene3D" id="1.10.1380.10">
    <property type="entry name" value="Neutral endopeptidase , domain2"/>
    <property type="match status" value="1"/>
</dbReference>
<keyword evidence="5" id="KW-0378">Hydrolase</keyword>